<evidence type="ECO:0000256" key="6">
    <source>
        <dbReference type="ARBA" id="ARBA00022870"/>
    </source>
</evidence>
<evidence type="ECO:0000256" key="11">
    <source>
        <dbReference type="RuleBase" id="RU000344"/>
    </source>
</evidence>
<dbReference type="Gene3D" id="3.30.62.10">
    <property type="entry name" value="Nef Regulatory Factor"/>
    <property type="match status" value="1"/>
</dbReference>
<organismHost>
    <name type="scientific">Cercopithecidae</name>
    <name type="common">Old World monkeys</name>
    <dbReference type="NCBI Taxonomy" id="9527"/>
</organismHost>
<dbReference type="InterPro" id="IPR001558">
    <property type="entry name" value="HIV_Nef"/>
</dbReference>
<keyword evidence="3" id="KW-1032">Host cell membrane</keyword>
<evidence type="ECO:0000256" key="7">
    <source>
        <dbReference type="ARBA" id="ARBA00023026"/>
    </source>
</evidence>
<evidence type="ECO:0000256" key="12">
    <source>
        <dbReference type="SAM" id="MobiDB-lite"/>
    </source>
</evidence>
<keyword evidence="5 11" id="KW-0519">Myristate</keyword>
<name>Q9Q088_SIV</name>
<evidence type="ECO:0000256" key="2">
    <source>
        <dbReference type="ARBA" id="ARBA00013526"/>
    </source>
</evidence>
<keyword evidence="9 11" id="KW-0899">Viral immunoevasion</keyword>
<keyword evidence="8" id="KW-0472">Membrane</keyword>
<gene>
    <name evidence="13" type="primary">Nef</name>
</gene>
<dbReference type="InterPro" id="IPR027481">
    <property type="entry name" value="HIV-1_Nef_core_sf"/>
</dbReference>
<keyword evidence="7 11" id="KW-0843">Virulence</keyword>
<evidence type="ECO:0000256" key="1">
    <source>
        <dbReference type="ARBA" id="ARBA00006933"/>
    </source>
</evidence>
<dbReference type="Pfam" id="PF00469">
    <property type="entry name" value="F-protein"/>
    <property type="match status" value="1"/>
</dbReference>
<evidence type="ECO:0000313" key="14">
    <source>
        <dbReference type="Proteomes" id="UP000259096"/>
    </source>
</evidence>
<dbReference type="Proteomes" id="UP000259096">
    <property type="component" value="Segment"/>
</dbReference>
<evidence type="ECO:0000256" key="9">
    <source>
        <dbReference type="ARBA" id="ARBA00023280"/>
    </source>
</evidence>
<proteinExistence type="inferred from homology"/>
<feature type="compositionally biased region" description="Basic and acidic residues" evidence="12">
    <location>
        <begin position="41"/>
        <end position="52"/>
    </location>
</feature>
<evidence type="ECO:0000256" key="10">
    <source>
        <dbReference type="ARBA" id="ARBA00023288"/>
    </source>
</evidence>
<evidence type="ECO:0000256" key="5">
    <source>
        <dbReference type="ARBA" id="ARBA00022707"/>
    </source>
</evidence>
<dbReference type="GO" id="GO:0005525">
    <property type="term" value="F:GTP binding"/>
    <property type="evidence" value="ECO:0007669"/>
    <property type="project" value="InterPro"/>
</dbReference>
<evidence type="ECO:0000256" key="4">
    <source>
        <dbReference type="ARBA" id="ARBA00022581"/>
    </source>
</evidence>
<comment type="similarity">
    <text evidence="1 11">Belongs to the lentivirus primate group Nef protein family.</text>
</comment>
<accession>Q9Q088</accession>
<reference evidence="13 14" key="1">
    <citation type="journal article" date="2000" name="J. Virol.">
        <title>Patterns of genomic sequence diversity among their simian immunodeficiency viruses suggest that L'Hoest monkeys (Cercopithecus lhoesti) are a natural lentivirus reservoir.</title>
        <authorList>
            <person name="Beer B.E."/>
            <person name="Bailes E."/>
            <person name="DaPolito G."/>
            <person name="Campbell B.J."/>
            <person name="Goeken R.M."/>
            <person name="Axthelm M.K."/>
            <person name="Markham P.D."/>
            <person name="Bernard J."/>
            <person name="Zagury D."/>
            <person name="Franchini G."/>
            <person name="Sharp P.M."/>
            <person name="Hirsch V.M."/>
        </authorList>
    </citation>
    <scope>NUCLEOTIDE SEQUENCE [LARGE SCALE GENOMIC DNA]</scope>
    <source>
        <strain evidence="13 14">SIVlhoest485</strain>
    </source>
</reference>
<dbReference type="EMBL" id="AF188115">
    <property type="protein sequence ID" value="AAF07331.1"/>
    <property type="molecule type" value="Genomic_DNA"/>
</dbReference>
<keyword evidence="10 11" id="KW-0449">Lipoprotein</keyword>
<keyword evidence="4" id="KW-0945">Host-virus interaction</keyword>
<evidence type="ECO:0000256" key="3">
    <source>
        <dbReference type="ARBA" id="ARBA00022511"/>
    </source>
</evidence>
<protein>
    <recommendedName>
        <fullName evidence="2 11">Protein Nef</fullName>
    </recommendedName>
</protein>
<keyword evidence="6" id="KW-1043">Host membrane</keyword>
<sequence length="207" mass="23676">MGNIFGKPAADGWWKTLRRLRAGAGTRSEGTEETYQQLMRETSDWDKRKDGDSDSEGEVGFPVRPQRPLCSPTYKTLIDLSHFIKEKGGLEGLYWSQRRQDILCLYCENEWGLIGDFMTYTDGPGTRYPLTFGWLWQLEPVACDEYTDPSDASQCLLHSSQLGVQEDPWGERLIWHFSPMLAVDFVALRKQPKSIQASSLSLNCKRK</sequence>
<organismHost>
    <name type="scientific">Pan troglodytes</name>
    <name type="common">Chimpanzee</name>
    <dbReference type="NCBI Taxonomy" id="9598"/>
</organismHost>
<evidence type="ECO:0000256" key="8">
    <source>
        <dbReference type="ARBA" id="ARBA00023136"/>
    </source>
</evidence>
<dbReference type="SUPFAM" id="SSF55671">
    <property type="entry name" value="Regulatory factor Nef"/>
    <property type="match status" value="1"/>
</dbReference>
<organism evidence="13 14">
    <name type="scientific">Simian immunodeficiency virus</name>
    <name type="common">SIV</name>
    <dbReference type="NCBI Taxonomy" id="11723"/>
    <lineage>
        <taxon>Viruses</taxon>
        <taxon>Riboviria</taxon>
        <taxon>Pararnavirae</taxon>
        <taxon>Artverviricota</taxon>
        <taxon>Revtraviricetes</taxon>
        <taxon>Ortervirales</taxon>
        <taxon>Retroviridae</taxon>
        <taxon>Orthoretrovirinae</taxon>
        <taxon>Lentivirus</taxon>
        <taxon>Lentivirus simimdef</taxon>
    </lineage>
</organism>
<feature type="region of interest" description="Disordered" evidence="12">
    <location>
        <begin position="25"/>
        <end position="62"/>
    </location>
</feature>
<evidence type="ECO:0000313" key="13">
    <source>
        <dbReference type="EMBL" id="AAF07331.1"/>
    </source>
</evidence>